<gene>
    <name evidence="3" type="ORF">DBW71_00530</name>
</gene>
<accession>A0A368DTY3</accession>
<feature type="domain" description="2'-deoxycytidine 5'-triphosphate deaminase N-terminal" evidence="1">
    <location>
        <begin position="25"/>
        <end position="185"/>
    </location>
</feature>
<dbReference type="Proteomes" id="UP000253570">
    <property type="component" value="Unassembled WGS sequence"/>
</dbReference>
<dbReference type="PANTHER" id="PTHR42680:SF3">
    <property type="entry name" value="DCTP DEAMINASE"/>
    <property type="match status" value="1"/>
</dbReference>
<evidence type="ECO:0000313" key="3">
    <source>
        <dbReference type="EMBL" id="RCL74665.1"/>
    </source>
</evidence>
<name>A0A368DTY3_9PROT</name>
<reference evidence="3 4" key="1">
    <citation type="journal article" date="2018" name="Microbiome">
        <title>Fine metagenomic profile of the Mediterranean stratified and mixed water columns revealed by assembly and recruitment.</title>
        <authorList>
            <person name="Haro-Moreno J.M."/>
            <person name="Lopez-Perez M."/>
            <person name="De La Torre J.R."/>
            <person name="Picazo A."/>
            <person name="Camacho A."/>
            <person name="Rodriguez-Valera F."/>
        </authorList>
    </citation>
    <scope>NUCLEOTIDE SEQUENCE [LARGE SCALE GENOMIC DNA]</scope>
    <source>
        <strain evidence="3">MED-G57</strain>
    </source>
</reference>
<sequence length="395" mass="44493">MNLIPDKLSQVANEENKNLNLSGISGILPDGLINKLIARKKIQSIDPILDHQIQPASLDLRLGKKAYRIRASFIPNNDKTVLECAHNLIDHEFSIVDGAVLERDCVYLVELKEFLELPDSIWAIANPKSSTGRLDVFTRIIADGIQSFDKVSSGYNGPLYAEIAPHKFSIIIRENSRLSQLRFIRKNPTQMEQQRSIISDRELSKLHESSVKNPSGFGLVNGKAKISDGLQLGVSLSNPNKIIGYKAKHYTPPIDLDKIKAYKTEDYWDPLFENHQKRLILDPNEFYILSSNEVVKIPPNYAAEMVPIDPSMGELRVHYAGFFDPGFGDTDDINKASKAVLEVRSLDVPFYLEDKQIIARLKYEKLAELPTKLYGADIGSTYQSQGLKLSKHFKD</sequence>
<dbReference type="Pfam" id="PF22569">
    <property type="entry name" value="DCD_C"/>
    <property type="match status" value="1"/>
</dbReference>
<dbReference type="InterPro" id="IPR036157">
    <property type="entry name" value="dUTPase-like_sf"/>
</dbReference>
<dbReference type="NCBIfam" id="NF005734">
    <property type="entry name" value="PRK07559.1"/>
    <property type="match status" value="1"/>
</dbReference>
<dbReference type="InterPro" id="IPR010550">
    <property type="entry name" value="DCD_N"/>
</dbReference>
<dbReference type="PANTHER" id="PTHR42680">
    <property type="entry name" value="DCTP DEAMINASE"/>
    <property type="match status" value="1"/>
</dbReference>
<dbReference type="SUPFAM" id="SSF51283">
    <property type="entry name" value="dUTPase-like"/>
    <property type="match status" value="2"/>
</dbReference>
<evidence type="ECO:0000259" key="2">
    <source>
        <dbReference type="Pfam" id="PF22569"/>
    </source>
</evidence>
<evidence type="ECO:0000313" key="4">
    <source>
        <dbReference type="Proteomes" id="UP000253570"/>
    </source>
</evidence>
<organism evidence="3 4">
    <name type="scientific">PS1 clade bacterium</name>
    <dbReference type="NCBI Taxonomy" id="2175152"/>
    <lineage>
        <taxon>Bacteria</taxon>
        <taxon>Pseudomonadati</taxon>
        <taxon>Pseudomonadota</taxon>
        <taxon>Alphaproteobacteria</taxon>
        <taxon>PS1 clade</taxon>
    </lineage>
</organism>
<dbReference type="AlphaFoldDB" id="A0A368DTY3"/>
<dbReference type="InterPro" id="IPR053811">
    <property type="entry name" value="DCD_C"/>
</dbReference>
<proteinExistence type="predicted"/>
<dbReference type="Pfam" id="PF06559">
    <property type="entry name" value="DCD_N"/>
    <property type="match status" value="1"/>
</dbReference>
<dbReference type="GO" id="GO:0009394">
    <property type="term" value="P:2'-deoxyribonucleotide metabolic process"/>
    <property type="evidence" value="ECO:0007669"/>
    <property type="project" value="InterPro"/>
</dbReference>
<evidence type="ECO:0000259" key="1">
    <source>
        <dbReference type="Pfam" id="PF06559"/>
    </source>
</evidence>
<dbReference type="Gene3D" id="2.70.40.10">
    <property type="match status" value="2"/>
</dbReference>
<dbReference type="GO" id="GO:0008829">
    <property type="term" value="F:dCTP deaminase activity"/>
    <property type="evidence" value="ECO:0007669"/>
    <property type="project" value="InterPro"/>
</dbReference>
<protein>
    <submittedName>
        <fullName evidence="3">2'-deoxycytidine 5'-triphosphate deaminase</fullName>
    </submittedName>
</protein>
<dbReference type="EMBL" id="QOQD01000001">
    <property type="protein sequence ID" value="RCL74665.1"/>
    <property type="molecule type" value="Genomic_DNA"/>
</dbReference>
<comment type="caution">
    <text evidence="3">The sequence shown here is derived from an EMBL/GenBank/DDBJ whole genome shotgun (WGS) entry which is preliminary data.</text>
</comment>
<feature type="domain" description="2'-deoxycytidine 5'-triphosphate deaminase C-terminal" evidence="2">
    <location>
        <begin position="219"/>
        <end position="393"/>
    </location>
</feature>